<feature type="compositionally biased region" description="Basic and acidic residues" evidence="1">
    <location>
        <begin position="652"/>
        <end position="671"/>
    </location>
</feature>
<dbReference type="PATRIC" id="fig|1206767.3.peg.1123"/>
<dbReference type="PANTHER" id="PTHR35894">
    <property type="entry name" value="GENERAL SECRETION PATHWAY PROTEIN A-RELATED"/>
    <property type="match status" value="1"/>
</dbReference>
<dbReference type="Pfam" id="PF13401">
    <property type="entry name" value="AAA_22"/>
    <property type="match status" value="1"/>
</dbReference>
<dbReference type="Gene3D" id="3.40.50.300">
    <property type="entry name" value="P-loop containing nucleotide triphosphate hydrolases"/>
    <property type="match status" value="1"/>
</dbReference>
<feature type="domain" description="ORC1/DEAH AAA+ ATPase" evidence="2">
    <location>
        <begin position="43"/>
        <end position="177"/>
    </location>
</feature>
<evidence type="ECO:0000256" key="1">
    <source>
        <dbReference type="SAM" id="MobiDB-lite"/>
    </source>
</evidence>
<organism evidence="3 4">
    <name type="scientific">Solidesulfovibrio magneticus str. Maddingley MBC34</name>
    <dbReference type="NCBI Taxonomy" id="1206767"/>
    <lineage>
        <taxon>Bacteria</taxon>
        <taxon>Pseudomonadati</taxon>
        <taxon>Thermodesulfobacteriota</taxon>
        <taxon>Desulfovibrionia</taxon>
        <taxon>Desulfovibrionales</taxon>
        <taxon>Desulfovibrionaceae</taxon>
        <taxon>Solidesulfovibrio</taxon>
    </lineage>
</organism>
<dbReference type="SUPFAM" id="SSF52540">
    <property type="entry name" value="P-loop containing nucleoside triphosphate hydrolases"/>
    <property type="match status" value="1"/>
</dbReference>
<dbReference type="AlphaFoldDB" id="K6GT98"/>
<dbReference type="InterPro" id="IPR052026">
    <property type="entry name" value="ExeA_AAA_ATPase_DNA-bind"/>
</dbReference>
<dbReference type="GO" id="GO:0016887">
    <property type="term" value="F:ATP hydrolysis activity"/>
    <property type="evidence" value="ECO:0007669"/>
    <property type="project" value="InterPro"/>
</dbReference>
<accession>K6GT98</accession>
<gene>
    <name evidence="3" type="ORF">B193_1154</name>
</gene>
<feature type="region of interest" description="Disordered" evidence="1">
    <location>
        <begin position="634"/>
        <end position="671"/>
    </location>
</feature>
<reference evidence="3 4" key="1">
    <citation type="submission" date="2012-07" db="EMBL/GenBank/DDBJ databases">
        <title>Draft genome sequence of Desulfovibrio magneticus str. Maddingley MBC34 obtained from a metagenomic sequence of a methanogenic enrichment isolated from coal-seam formation water in Victoria, Australia.</title>
        <authorList>
            <person name="Greenfield P."/>
            <person name="Hendry P."/>
            <person name="Li D."/>
            <person name="Rosewarne C.P."/>
            <person name="Tran-Dinh N."/>
            <person name="Elbourne L.D.H."/>
            <person name="Paulsen I.T."/>
            <person name="Midgley D.J."/>
        </authorList>
    </citation>
    <scope>NUCLEOTIDE SEQUENCE [LARGE SCALE GENOMIC DNA]</scope>
    <source>
        <strain evidence="4">Maddingley MBC34</strain>
    </source>
</reference>
<dbReference type="InterPro" id="IPR049945">
    <property type="entry name" value="AAA_22"/>
</dbReference>
<evidence type="ECO:0000259" key="2">
    <source>
        <dbReference type="Pfam" id="PF13401"/>
    </source>
</evidence>
<proteinExistence type="predicted"/>
<sequence length="671" mass="70083">MSYYLAMGLTREPFSNSPDPDMLYRSRTHLECLQHMEIGVRLRRGLNVVLGAVGAGKTTLARELTRVLGADGDIEAYLLDDPACATTTDFLLSILALFGLDAASLWRDPIILKEVVKAELARRSGDQGRTVALIIDEGQKITPDCLELLRELLNFETATQKLLQIVIFAQSEFEETLAARPNLDDRVNYRYRLECLNRAETGRMIETRLAHCAPEGETPDVFTPAALRRIHRRTGGHPRKIVRLCHLSMLLAVGFGKPRVSWWLVGRAEREAAGGRSLLSRLPRAPRLAVAGAACAGLVLAFSLAGPGLSGLSGLPDLPDLPNLSRVAKDAVNRLDALLAAPTQPAASPAASPSPAIPTAQALYAPELAGVVAAGQQAPALSEAAASPAAEAAASPAAEVAAAPAVSPPRAPQAPSVVHVSPANPTALEGLGASLALSAAAMPAEPAVAGTANAGRIGRAVAVETAAPATAAVAKTSATAPAAPETLGQSVVRPGWAATKLAARVYGNGGRSVMAKLAKANPSVDLQRLRAGDAVVFPAIAAEPLPEGACMVRVAAFDNLDKGLAFIARHSGVDPTLSLYCVNVPDVGLRFDVVAAALYANRLSAETALSELPGELAGHAEIVDRYPTGSTAFTDLGPWNGRRSNPKLAGAPREHARQVADSETAVREARP</sequence>
<dbReference type="InterPro" id="IPR027417">
    <property type="entry name" value="P-loop_NTPase"/>
</dbReference>
<evidence type="ECO:0000313" key="3">
    <source>
        <dbReference type="EMBL" id="EKO40135.1"/>
    </source>
</evidence>
<evidence type="ECO:0000313" key="4">
    <source>
        <dbReference type="Proteomes" id="UP000006272"/>
    </source>
</evidence>
<dbReference type="Proteomes" id="UP000006272">
    <property type="component" value="Unassembled WGS sequence"/>
</dbReference>
<comment type="caution">
    <text evidence="3">The sequence shown here is derived from an EMBL/GenBank/DDBJ whole genome shotgun (WGS) entry which is preliminary data.</text>
</comment>
<protein>
    <submittedName>
        <fullName evidence="3">Type II secretory pathway, component ExeA (Predicted ATPase)</fullName>
    </submittedName>
</protein>
<dbReference type="PANTHER" id="PTHR35894:SF1">
    <property type="entry name" value="PHOSPHORIBULOKINASE _ URIDINE KINASE FAMILY"/>
    <property type="match status" value="1"/>
</dbReference>
<dbReference type="EMBL" id="ALAO01000092">
    <property type="protein sequence ID" value="EKO40135.1"/>
    <property type="molecule type" value="Genomic_DNA"/>
</dbReference>
<dbReference type="CDD" id="cd01983">
    <property type="entry name" value="SIMIBI"/>
    <property type="match status" value="1"/>
</dbReference>
<name>K6GT98_9BACT</name>